<sequence length="39" mass="4410">MPARHAYHHACRDNQSIRQALGMPIPRSQDPISGPGWEQ</sequence>
<name>G7TGK3_XANOB</name>
<dbReference type="KEGG" id="xor:XOC_1209"/>
<dbReference type="HOGENOM" id="CLU_3319328_0_0_6"/>
<dbReference type="EMBL" id="CP003057">
    <property type="protein sequence ID" value="AEQ95397.1"/>
    <property type="molecule type" value="Genomic_DNA"/>
</dbReference>
<proteinExistence type="predicted"/>
<evidence type="ECO:0000313" key="2">
    <source>
        <dbReference type="Proteomes" id="UP000008851"/>
    </source>
</evidence>
<accession>G7TGK3</accession>
<dbReference type="AlphaFoldDB" id="G7TGK3"/>
<dbReference type="Proteomes" id="UP000008851">
    <property type="component" value="Chromosome"/>
</dbReference>
<protein>
    <submittedName>
        <fullName evidence="1">Uncharacterized protein</fullName>
    </submittedName>
</protein>
<evidence type="ECO:0000313" key="1">
    <source>
        <dbReference type="EMBL" id="AEQ95397.1"/>
    </source>
</evidence>
<reference evidence="1 2" key="1">
    <citation type="journal article" date="2011" name="J. Bacteriol.">
        <title>Two new complete genome sequences offer insight into host and tissue specificity of plant pathogenic Xanthomonas spp.</title>
        <authorList>
            <person name="Bogdanove A.J."/>
            <person name="Koebnik R."/>
            <person name="Lu H."/>
            <person name="Furutani A."/>
            <person name="Angiuoli S.V."/>
            <person name="Patil P.B."/>
            <person name="Van Sluys M.A."/>
            <person name="Ryan R.P."/>
            <person name="Meyer D.F."/>
            <person name="Han S.W."/>
            <person name="Aparna G."/>
            <person name="Rajaram M."/>
            <person name="Delcher A.L."/>
            <person name="Phillippy A.M."/>
            <person name="Puiu D."/>
            <person name="Schatz M.C."/>
            <person name="Shumway M."/>
            <person name="Sommer D.D."/>
            <person name="Trapnell C."/>
            <person name="Benahmed F."/>
            <person name="Dimitrov G."/>
            <person name="Madupu R."/>
            <person name="Radune D."/>
            <person name="Sullivan S."/>
            <person name="Jha G."/>
            <person name="Ishihara H."/>
            <person name="Lee S.W."/>
            <person name="Pandey A."/>
            <person name="Sharma V."/>
            <person name="Sriariyanun M."/>
            <person name="Szurek B."/>
            <person name="Vera-Cruz C.M."/>
            <person name="Dorman K.S."/>
            <person name="Ronald P.C."/>
            <person name="Verdier V."/>
            <person name="Dow J.M."/>
            <person name="Sonti R.V."/>
            <person name="Tsuge S."/>
            <person name="Brendel V.P."/>
            <person name="Rabinowicz P.D."/>
            <person name="Leach J.E."/>
            <person name="White F.F."/>
            <person name="Salzberg S.L."/>
        </authorList>
    </citation>
    <scope>NUCLEOTIDE SEQUENCE [LARGE SCALE GENOMIC DNA]</scope>
    <source>
        <strain evidence="1 2">BLS256</strain>
    </source>
</reference>
<organism evidence="1 2">
    <name type="scientific">Xanthomonas oryzae pv. oryzicola (strain BLS256)</name>
    <dbReference type="NCBI Taxonomy" id="383407"/>
    <lineage>
        <taxon>Bacteria</taxon>
        <taxon>Pseudomonadati</taxon>
        <taxon>Pseudomonadota</taxon>
        <taxon>Gammaproteobacteria</taxon>
        <taxon>Lysobacterales</taxon>
        <taxon>Lysobacteraceae</taxon>
        <taxon>Xanthomonas</taxon>
    </lineage>
</organism>
<gene>
    <name evidence="1" type="ORF">XOC_1209</name>
</gene>